<dbReference type="EMBL" id="JAQJZJ010000011">
    <property type="protein sequence ID" value="MDA7088725.1"/>
    <property type="molecule type" value="Genomic_DNA"/>
</dbReference>
<gene>
    <name evidence="1" type="ORF">PH586_20290</name>
</gene>
<name>A0ABT4XKL7_9PSED</name>
<accession>A0ABT4XKL7</accession>
<keyword evidence="2" id="KW-1185">Reference proteome</keyword>
<dbReference type="RefSeq" id="WP_271349616.1">
    <property type="nucleotide sequence ID" value="NZ_JAQJZJ010000011.1"/>
</dbReference>
<comment type="caution">
    <text evidence="1">The sequence shown here is derived from an EMBL/GenBank/DDBJ whole genome shotgun (WGS) entry which is preliminary data.</text>
</comment>
<reference evidence="1 2" key="1">
    <citation type="submission" date="2023-01" db="EMBL/GenBank/DDBJ databases">
        <title>Pseudomonas SA3-5T sp. nov., isolated from tidal flat sediment.</title>
        <authorList>
            <person name="Kim H.S."/>
            <person name="Kim J.-S."/>
            <person name="Suh M.K."/>
            <person name="Eom M.K."/>
            <person name="Lee J.-S."/>
        </authorList>
    </citation>
    <scope>NUCLEOTIDE SEQUENCE [LARGE SCALE GENOMIC DNA]</scope>
    <source>
        <strain evidence="1 2">SA3-5</strain>
    </source>
</reference>
<dbReference type="Proteomes" id="UP001212042">
    <property type="component" value="Unassembled WGS sequence"/>
</dbReference>
<evidence type="ECO:0000313" key="1">
    <source>
        <dbReference type="EMBL" id="MDA7088725.1"/>
    </source>
</evidence>
<protein>
    <submittedName>
        <fullName evidence="1">GYD domain-containing protein</fullName>
    </submittedName>
</protein>
<sequence>MATFISLVNFTDQGIRAVKDSPDRFQAFKALAEKAGIAIHAVYWTVGSYDLVLIVEGDEETATALLLKVGSLGNIRTQTLRGFSEQEMRKIIGNMP</sequence>
<dbReference type="Pfam" id="PF08734">
    <property type="entry name" value="GYD"/>
    <property type="match status" value="1"/>
</dbReference>
<evidence type="ECO:0000313" key="2">
    <source>
        <dbReference type="Proteomes" id="UP001212042"/>
    </source>
</evidence>
<organism evidence="1 2">
    <name type="scientific">Pseudomonas aestuarii</name>
    <dbReference type="NCBI Taxonomy" id="3018340"/>
    <lineage>
        <taxon>Bacteria</taxon>
        <taxon>Pseudomonadati</taxon>
        <taxon>Pseudomonadota</taxon>
        <taxon>Gammaproteobacteria</taxon>
        <taxon>Pseudomonadales</taxon>
        <taxon>Pseudomonadaceae</taxon>
        <taxon>Pseudomonas</taxon>
    </lineage>
</organism>
<proteinExistence type="predicted"/>
<dbReference type="InterPro" id="IPR014845">
    <property type="entry name" value="GYD/TTHA1554"/>
</dbReference>